<dbReference type="OrthoDB" id="291594at2"/>
<feature type="transmembrane region" description="Helical" evidence="2">
    <location>
        <begin position="70"/>
        <end position="90"/>
    </location>
</feature>
<keyword evidence="2" id="KW-1133">Transmembrane helix</keyword>
<evidence type="ECO:0000256" key="1">
    <source>
        <dbReference type="SAM" id="MobiDB-lite"/>
    </source>
</evidence>
<comment type="caution">
    <text evidence="3">The sequence shown here is derived from an EMBL/GenBank/DDBJ whole genome shotgun (WGS) entry which is preliminary data.</text>
</comment>
<name>A0A5C6EWC9_9BACT</name>
<sequence length="158" mass="17236">MTTTHECGHMIGGMTCGATLTDFDLAPWRMPYSLHSPDPNPLVTLWAGPIFGIAVPTFLAAIIRKRWAWFIADFCLIANGGYLALASLSGDRFLDTPRLLDAGAHPATIVIYCMLTIGIGYIWFRSDCIHYLAPKSKQRDGGEPCDATESGLHDFTSG</sequence>
<feature type="region of interest" description="Disordered" evidence="1">
    <location>
        <begin position="136"/>
        <end position="158"/>
    </location>
</feature>
<dbReference type="Proteomes" id="UP000317977">
    <property type="component" value="Unassembled WGS sequence"/>
</dbReference>
<keyword evidence="2" id="KW-0812">Transmembrane</keyword>
<dbReference type="EMBL" id="SJPX01000003">
    <property type="protein sequence ID" value="TWU51541.1"/>
    <property type="molecule type" value="Genomic_DNA"/>
</dbReference>
<keyword evidence="2" id="KW-0472">Membrane</keyword>
<evidence type="ECO:0000256" key="2">
    <source>
        <dbReference type="SAM" id="Phobius"/>
    </source>
</evidence>
<dbReference type="AlphaFoldDB" id="A0A5C6EWC9"/>
<evidence type="ECO:0000313" key="3">
    <source>
        <dbReference type="EMBL" id="TWU51541.1"/>
    </source>
</evidence>
<keyword evidence="4" id="KW-1185">Reference proteome</keyword>
<reference evidence="3 4" key="1">
    <citation type="submission" date="2019-02" db="EMBL/GenBank/DDBJ databases">
        <title>Deep-cultivation of Planctomycetes and their phenomic and genomic characterization uncovers novel biology.</title>
        <authorList>
            <person name="Wiegand S."/>
            <person name="Jogler M."/>
            <person name="Boedeker C."/>
            <person name="Pinto D."/>
            <person name="Vollmers J."/>
            <person name="Rivas-Marin E."/>
            <person name="Kohn T."/>
            <person name="Peeters S.H."/>
            <person name="Heuer A."/>
            <person name="Rast P."/>
            <person name="Oberbeckmann S."/>
            <person name="Bunk B."/>
            <person name="Jeske O."/>
            <person name="Meyerdierks A."/>
            <person name="Storesund J.E."/>
            <person name="Kallscheuer N."/>
            <person name="Luecker S."/>
            <person name="Lage O.M."/>
            <person name="Pohl T."/>
            <person name="Merkel B.J."/>
            <person name="Hornburger P."/>
            <person name="Mueller R.-W."/>
            <person name="Bruemmer F."/>
            <person name="Labrenz M."/>
            <person name="Spormann A.M."/>
            <person name="Op Den Camp H."/>
            <person name="Overmann J."/>
            <person name="Amann R."/>
            <person name="Jetten M.S.M."/>
            <person name="Mascher T."/>
            <person name="Medema M.H."/>
            <person name="Devos D.P."/>
            <person name="Kaster A.-K."/>
            <person name="Ovreas L."/>
            <person name="Rohde M."/>
            <person name="Galperin M.Y."/>
            <person name="Jogler C."/>
        </authorList>
    </citation>
    <scope>NUCLEOTIDE SEQUENCE [LARGE SCALE GENOMIC DNA]</scope>
    <source>
        <strain evidence="3 4">Poly59</strain>
    </source>
</reference>
<feature type="transmembrane region" description="Helical" evidence="2">
    <location>
        <begin position="43"/>
        <end position="63"/>
    </location>
</feature>
<evidence type="ECO:0008006" key="5">
    <source>
        <dbReference type="Google" id="ProtNLM"/>
    </source>
</evidence>
<dbReference type="RefSeq" id="WP_146534871.1">
    <property type="nucleotide sequence ID" value="NZ_SJPX01000003.1"/>
</dbReference>
<organism evidence="3 4">
    <name type="scientific">Rubripirellula reticaptiva</name>
    <dbReference type="NCBI Taxonomy" id="2528013"/>
    <lineage>
        <taxon>Bacteria</taxon>
        <taxon>Pseudomonadati</taxon>
        <taxon>Planctomycetota</taxon>
        <taxon>Planctomycetia</taxon>
        <taxon>Pirellulales</taxon>
        <taxon>Pirellulaceae</taxon>
        <taxon>Rubripirellula</taxon>
    </lineage>
</organism>
<gene>
    <name evidence="3" type="ORF">Poly59_31330</name>
</gene>
<accession>A0A5C6EWC9</accession>
<proteinExistence type="predicted"/>
<protein>
    <recommendedName>
        <fullName evidence="5">MraY-like glycosyltransferase</fullName>
    </recommendedName>
</protein>
<evidence type="ECO:0000313" key="4">
    <source>
        <dbReference type="Proteomes" id="UP000317977"/>
    </source>
</evidence>
<feature type="transmembrane region" description="Helical" evidence="2">
    <location>
        <begin position="102"/>
        <end position="124"/>
    </location>
</feature>